<comment type="function">
    <text evidence="2">Catalyzes the dismutation of two molecules of 6,7-dimethyl-8-ribityllumazine, resulting in the formation of riboflavin and 5-amino-6-(D-ribitylamino)uracil.</text>
</comment>
<dbReference type="GO" id="GO:0004746">
    <property type="term" value="F:riboflavin synthase activity"/>
    <property type="evidence" value="ECO:0007669"/>
    <property type="project" value="UniProtKB-EC"/>
</dbReference>
<evidence type="ECO:0000313" key="10">
    <source>
        <dbReference type="EMBL" id="CAB4686492.1"/>
    </source>
</evidence>
<reference evidence="10" key="1">
    <citation type="submission" date="2020-05" db="EMBL/GenBank/DDBJ databases">
        <authorList>
            <person name="Chiriac C."/>
            <person name="Salcher M."/>
            <person name="Ghai R."/>
            <person name="Kavagutti S V."/>
        </authorList>
    </citation>
    <scope>NUCLEOTIDE SEQUENCE</scope>
</reference>
<evidence type="ECO:0000259" key="9">
    <source>
        <dbReference type="PROSITE" id="PS51177"/>
    </source>
</evidence>
<dbReference type="NCBIfam" id="NF006767">
    <property type="entry name" value="PRK09289.1"/>
    <property type="match status" value="1"/>
</dbReference>
<gene>
    <name evidence="10" type="ORF">UFOPK2582_00144</name>
</gene>
<evidence type="ECO:0000256" key="1">
    <source>
        <dbReference type="ARBA" id="ARBA00000968"/>
    </source>
</evidence>
<sequence>MFTGIVEELGTIEYLNGSRLRVAARVVLEDVTLGASIAVNGCCLTVVEWGSDSFDADLSEETLERTSLKSLSAGDPVNLERPVRLDDRLGGHLVQGHVDAVGHVVVPAPNLQVSMPPELLRYVVEKGSVTIDGVSLTVVEVLADGFTVALIPHTCDVTTFGTHVAGDLVNLEVDVMAKYAESLLAGYLPSDSVSSTDTIHEGAPQDEQ</sequence>
<evidence type="ECO:0000256" key="8">
    <source>
        <dbReference type="ARBA" id="ARBA00022737"/>
    </source>
</evidence>
<keyword evidence="6" id="KW-0686">Riboflavin biosynthesis</keyword>
<evidence type="ECO:0000256" key="7">
    <source>
        <dbReference type="ARBA" id="ARBA00022679"/>
    </source>
</evidence>
<protein>
    <recommendedName>
        <fullName evidence="5">Riboflavin synthase</fullName>
        <ecNumber evidence="4">2.5.1.9</ecNumber>
    </recommendedName>
</protein>
<dbReference type="SUPFAM" id="SSF63380">
    <property type="entry name" value="Riboflavin synthase domain-like"/>
    <property type="match status" value="2"/>
</dbReference>
<dbReference type="AlphaFoldDB" id="A0A6J6NJW2"/>
<evidence type="ECO:0000256" key="2">
    <source>
        <dbReference type="ARBA" id="ARBA00002803"/>
    </source>
</evidence>
<dbReference type="PIRSF" id="PIRSF000498">
    <property type="entry name" value="Riboflavin_syn_A"/>
    <property type="match status" value="1"/>
</dbReference>
<dbReference type="InterPro" id="IPR017938">
    <property type="entry name" value="Riboflavin_synthase-like_b-brl"/>
</dbReference>
<comment type="pathway">
    <text evidence="3">Cofactor biosynthesis; riboflavin biosynthesis; riboflavin from 2-hydroxy-3-oxobutyl phosphate and 5-amino-6-(D-ribitylamino)uracil: step 2/2.</text>
</comment>
<dbReference type="GO" id="GO:0009231">
    <property type="term" value="P:riboflavin biosynthetic process"/>
    <property type="evidence" value="ECO:0007669"/>
    <property type="project" value="UniProtKB-KW"/>
</dbReference>
<dbReference type="Pfam" id="PF00677">
    <property type="entry name" value="Lum_binding"/>
    <property type="match status" value="2"/>
</dbReference>
<dbReference type="InterPro" id="IPR023366">
    <property type="entry name" value="ATP_synth_asu-like_sf"/>
</dbReference>
<feature type="domain" description="Lumazine-binding" evidence="9">
    <location>
        <begin position="1"/>
        <end position="92"/>
    </location>
</feature>
<dbReference type="NCBIfam" id="TIGR00187">
    <property type="entry name" value="ribE"/>
    <property type="match status" value="1"/>
</dbReference>
<dbReference type="InterPro" id="IPR026017">
    <property type="entry name" value="Lumazine-bd_dom"/>
</dbReference>
<dbReference type="Gene3D" id="2.40.30.20">
    <property type="match status" value="2"/>
</dbReference>
<dbReference type="FunFam" id="2.40.30.20:FF:000003">
    <property type="entry name" value="Riboflavin synthase, alpha subunit"/>
    <property type="match status" value="1"/>
</dbReference>
<evidence type="ECO:0000256" key="3">
    <source>
        <dbReference type="ARBA" id="ARBA00004887"/>
    </source>
</evidence>
<keyword evidence="8" id="KW-0677">Repeat</keyword>
<feature type="domain" description="Lumazine-binding" evidence="9">
    <location>
        <begin position="93"/>
        <end position="184"/>
    </location>
</feature>
<dbReference type="PANTHER" id="PTHR21098">
    <property type="entry name" value="RIBOFLAVIN SYNTHASE ALPHA CHAIN"/>
    <property type="match status" value="1"/>
</dbReference>
<evidence type="ECO:0000256" key="5">
    <source>
        <dbReference type="ARBA" id="ARBA00013950"/>
    </source>
</evidence>
<dbReference type="FunFam" id="2.40.30.20:FF:000004">
    <property type="entry name" value="Riboflavin synthase, alpha subunit"/>
    <property type="match status" value="1"/>
</dbReference>
<evidence type="ECO:0000256" key="6">
    <source>
        <dbReference type="ARBA" id="ARBA00022619"/>
    </source>
</evidence>
<dbReference type="PROSITE" id="PS51177">
    <property type="entry name" value="LUMAZINE_BIND"/>
    <property type="match status" value="2"/>
</dbReference>
<name>A0A6J6NJW2_9ZZZZ</name>
<organism evidence="10">
    <name type="scientific">freshwater metagenome</name>
    <dbReference type="NCBI Taxonomy" id="449393"/>
    <lineage>
        <taxon>unclassified sequences</taxon>
        <taxon>metagenomes</taxon>
        <taxon>ecological metagenomes</taxon>
    </lineage>
</organism>
<keyword evidence="7" id="KW-0808">Transferase</keyword>
<evidence type="ECO:0000256" key="4">
    <source>
        <dbReference type="ARBA" id="ARBA00012827"/>
    </source>
</evidence>
<proteinExistence type="predicted"/>
<dbReference type="PANTHER" id="PTHR21098:SF12">
    <property type="entry name" value="RIBOFLAVIN SYNTHASE"/>
    <property type="match status" value="1"/>
</dbReference>
<dbReference type="EMBL" id="CAEZXS010000008">
    <property type="protein sequence ID" value="CAB4686492.1"/>
    <property type="molecule type" value="Genomic_DNA"/>
</dbReference>
<comment type="catalytic activity">
    <reaction evidence="1">
        <text>2 6,7-dimethyl-8-(1-D-ribityl)lumazine + H(+) = 5-amino-6-(D-ribitylamino)uracil + riboflavin</text>
        <dbReference type="Rhea" id="RHEA:20772"/>
        <dbReference type="ChEBI" id="CHEBI:15378"/>
        <dbReference type="ChEBI" id="CHEBI:15934"/>
        <dbReference type="ChEBI" id="CHEBI:57986"/>
        <dbReference type="ChEBI" id="CHEBI:58201"/>
        <dbReference type="EC" id="2.5.1.9"/>
    </reaction>
</comment>
<dbReference type="CDD" id="cd00402">
    <property type="entry name" value="Riboflavin_synthase_like"/>
    <property type="match status" value="1"/>
</dbReference>
<dbReference type="EC" id="2.5.1.9" evidence="4"/>
<accession>A0A6J6NJW2</accession>
<dbReference type="InterPro" id="IPR001783">
    <property type="entry name" value="Lumazine-bd"/>
</dbReference>